<keyword evidence="4 5" id="KW-0472">Membrane</keyword>
<protein>
    <submittedName>
        <fullName evidence="7">MFS polyamine transporter</fullName>
    </submittedName>
</protein>
<feature type="transmembrane region" description="Helical" evidence="5">
    <location>
        <begin position="404"/>
        <end position="424"/>
    </location>
</feature>
<dbReference type="GO" id="GO:0000297">
    <property type="term" value="F:spermine transmembrane transporter activity"/>
    <property type="evidence" value="ECO:0007669"/>
    <property type="project" value="TreeGrafter"/>
</dbReference>
<comment type="caution">
    <text evidence="7">The sequence shown here is derived from an EMBL/GenBank/DDBJ whole genome shotgun (WGS) entry which is preliminary data.</text>
</comment>
<evidence type="ECO:0000259" key="6">
    <source>
        <dbReference type="PROSITE" id="PS50850"/>
    </source>
</evidence>
<dbReference type="PANTHER" id="PTHR23502">
    <property type="entry name" value="MAJOR FACILITATOR SUPERFAMILY"/>
    <property type="match status" value="1"/>
</dbReference>
<dbReference type="PROSITE" id="PS00216">
    <property type="entry name" value="SUGAR_TRANSPORT_1"/>
    <property type="match status" value="1"/>
</dbReference>
<feature type="transmembrane region" description="Helical" evidence="5">
    <location>
        <begin position="99"/>
        <end position="118"/>
    </location>
</feature>
<evidence type="ECO:0000256" key="4">
    <source>
        <dbReference type="ARBA" id="ARBA00023136"/>
    </source>
</evidence>
<organism evidence="7 8">
    <name type="scientific">Aureobasidium pullulans</name>
    <name type="common">Black yeast</name>
    <name type="synonym">Pullularia pullulans</name>
    <dbReference type="NCBI Taxonomy" id="5580"/>
    <lineage>
        <taxon>Eukaryota</taxon>
        <taxon>Fungi</taxon>
        <taxon>Dikarya</taxon>
        <taxon>Ascomycota</taxon>
        <taxon>Pezizomycotina</taxon>
        <taxon>Dothideomycetes</taxon>
        <taxon>Dothideomycetidae</taxon>
        <taxon>Dothideales</taxon>
        <taxon>Saccotheciaceae</taxon>
        <taxon>Aureobasidium</taxon>
    </lineage>
</organism>
<dbReference type="Proteomes" id="UP000310374">
    <property type="component" value="Unassembled WGS sequence"/>
</dbReference>
<dbReference type="GO" id="GO:0015606">
    <property type="term" value="F:spermidine transmembrane transporter activity"/>
    <property type="evidence" value="ECO:0007669"/>
    <property type="project" value="TreeGrafter"/>
</dbReference>
<keyword evidence="3 5" id="KW-1133">Transmembrane helix</keyword>
<dbReference type="Pfam" id="PF07690">
    <property type="entry name" value="MFS_1"/>
    <property type="match status" value="1"/>
</dbReference>
<keyword evidence="2 5" id="KW-0812">Transmembrane</keyword>
<dbReference type="GO" id="GO:0005886">
    <property type="term" value="C:plasma membrane"/>
    <property type="evidence" value="ECO:0007669"/>
    <property type="project" value="TreeGrafter"/>
</dbReference>
<feature type="transmembrane region" description="Helical" evidence="5">
    <location>
        <begin position="166"/>
        <end position="184"/>
    </location>
</feature>
<dbReference type="InterPro" id="IPR020846">
    <property type="entry name" value="MFS_dom"/>
</dbReference>
<reference evidence="7 8" key="1">
    <citation type="submission" date="2018-10" db="EMBL/GenBank/DDBJ databases">
        <title>Fifty Aureobasidium pullulans genomes reveal a recombining polyextremotolerant generalist.</title>
        <authorList>
            <person name="Gostincar C."/>
            <person name="Turk M."/>
            <person name="Zajc J."/>
            <person name="Gunde-Cimerman N."/>
        </authorList>
    </citation>
    <scope>NUCLEOTIDE SEQUENCE [LARGE SCALE GENOMIC DNA]</scope>
    <source>
        <strain evidence="7 8">EXF-10081</strain>
    </source>
</reference>
<feature type="transmembrane region" description="Helical" evidence="5">
    <location>
        <begin position="475"/>
        <end position="493"/>
    </location>
</feature>
<dbReference type="InterPro" id="IPR005829">
    <property type="entry name" value="Sugar_transporter_CS"/>
</dbReference>
<dbReference type="AlphaFoldDB" id="A0AB74JZA5"/>
<evidence type="ECO:0000256" key="2">
    <source>
        <dbReference type="ARBA" id="ARBA00022692"/>
    </source>
</evidence>
<dbReference type="CDD" id="cd17323">
    <property type="entry name" value="MFS_Tpo1_MDR_like"/>
    <property type="match status" value="1"/>
</dbReference>
<evidence type="ECO:0000313" key="7">
    <source>
        <dbReference type="EMBL" id="THX31044.1"/>
    </source>
</evidence>
<dbReference type="Gene3D" id="1.20.1250.20">
    <property type="entry name" value="MFS general substrate transporter like domains"/>
    <property type="match status" value="1"/>
</dbReference>
<feature type="transmembrane region" description="Helical" evidence="5">
    <location>
        <begin position="138"/>
        <end position="159"/>
    </location>
</feature>
<evidence type="ECO:0000256" key="5">
    <source>
        <dbReference type="SAM" id="Phobius"/>
    </source>
</evidence>
<dbReference type="EMBL" id="QZAT01000026">
    <property type="protein sequence ID" value="THX31044.1"/>
    <property type="molecule type" value="Genomic_DNA"/>
</dbReference>
<feature type="domain" description="Major facilitator superfamily (MFS) profile" evidence="6">
    <location>
        <begin position="101"/>
        <end position="526"/>
    </location>
</feature>
<sequence length="526" mass="57153">MLYSHLPTPWTAAFYATFLITASISAMERHTTGFRRGETPLSPCDSQKAMKPPAASAIEPSKHDIDHQTIPNLEPEASLTWDDPRETRNPIHWSTSRRVFHTVIPCCAAFEATFATSIMVPATPMLMQEFGIPRTQALLSLTLYTMGIAIGPLLIAPLSEVFGRKYVYVASLTMLLAFTGGAGAAQSFGTLLACRLLAGILGSSTVAIGAGTIADVWALGKSGGTASLFFILGPFLGPTLGPLAGAYILHDRNDDWRWTMWLLMIVGAPIWIGSIIMSETSHTILTQRYGYVQELASGKGLFAAAAEKVLIGIKRPTKMLCTEPIVISLSLYTAFAYATVFSYFGSASYVLQRYYHFNTREVGLSFISVIIGYLLAALMFGTFDKTLFAKAVAAGNGTAAPEHRLYAGMVGSIFLPISLFWYAWEVKMNGNWAALVAAGIPFGLGSFSIFLSSITYMVDVYKARAAASAIAANGVLRYLLGAVFPLFTIQMYQSLGPHWASSIFAFVAVLLMPIPWLLFKFGHKLR</sequence>
<feature type="transmembrane region" description="Helical" evidence="5">
    <location>
        <begin position="260"/>
        <end position="278"/>
    </location>
</feature>
<evidence type="ECO:0000256" key="3">
    <source>
        <dbReference type="ARBA" id="ARBA00022989"/>
    </source>
</evidence>
<feature type="transmembrane region" description="Helical" evidence="5">
    <location>
        <begin position="324"/>
        <end position="344"/>
    </location>
</feature>
<dbReference type="PANTHER" id="PTHR23502:SF182">
    <property type="entry name" value="POLYAMINE TRANSPORTER, PUTATIVE-RELATED"/>
    <property type="match status" value="1"/>
</dbReference>
<feature type="transmembrane region" description="Helical" evidence="5">
    <location>
        <begin position="196"/>
        <end position="219"/>
    </location>
</feature>
<dbReference type="InterPro" id="IPR011701">
    <property type="entry name" value="MFS"/>
</dbReference>
<feature type="transmembrane region" description="Helical" evidence="5">
    <location>
        <begin position="430"/>
        <end position="454"/>
    </location>
</feature>
<evidence type="ECO:0000256" key="1">
    <source>
        <dbReference type="ARBA" id="ARBA00004141"/>
    </source>
</evidence>
<feature type="transmembrane region" description="Helical" evidence="5">
    <location>
        <begin position="364"/>
        <end position="383"/>
    </location>
</feature>
<proteinExistence type="predicted"/>
<feature type="transmembrane region" description="Helical" evidence="5">
    <location>
        <begin position="499"/>
        <end position="519"/>
    </location>
</feature>
<accession>A0AB74JZA5</accession>
<feature type="transmembrane region" description="Helical" evidence="5">
    <location>
        <begin position="6"/>
        <end position="26"/>
    </location>
</feature>
<dbReference type="SUPFAM" id="SSF103473">
    <property type="entry name" value="MFS general substrate transporter"/>
    <property type="match status" value="1"/>
</dbReference>
<feature type="transmembrane region" description="Helical" evidence="5">
    <location>
        <begin position="226"/>
        <end position="248"/>
    </location>
</feature>
<dbReference type="PROSITE" id="PS50850">
    <property type="entry name" value="MFS"/>
    <property type="match status" value="1"/>
</dbReference>
<dbReference type="InterPro" id="IPR036259">
    <property type="entry name" value="MFS_trans_sf"/>
</dbReference>
<comment type="subcellular location">
    <subcellularLocation>
        <location evidence="1">Membrane</location>
        <topology evidence="1">Multi-pass membrane protein</topology>
    </subcellularLocation>
</comment>
<dbReference type="GO" id="GO:0140115">
    <property type="term" value="P:export across plasma membrane"/>
    <property type="evidence" value="ECO:0007669"/>
    <property type="project" value="UniProtKB-ARBA"/>
</dbReference>
<gene>
    <name evidence="7" type="ORF">D6D12_03114</name>
</gene>
<name>A0AB74JZA5_AURPU</name>
<evidence type="ECO:0000313" key="8">
    <source>
        <dbReference type="Proteomes" id="UP000310374"/>
    </source>
</evidence>
<dbReference type="GO" id="GO:0042908">
    <property type="term" value="P:xenobiotic transport"/>
    <property type="evidence" value="ECO:0007669"/>
    <property type="project" value="UniProtKB-ARBA"/>
</dbReference>